<proteinExistence type="predicted"/>
<sequence length="217" mass="24068">MFAIQLLSLVFIAIVASAHGSPIEQRSGKCQPVGKPTKFVTHMLKDESTGYFETVKKSQDLVLVRANSTTEEFQFYECSPSSNKYRKSDYRAKYGQLRSTKHEGKCVTAGNYWIQTGGDRGGEGTFAKYPSNDGTITLKACAKGDTEMMRRQWLGVGVIQDKDTCEAKSVFQASQKGDVNLEALIGDSEKSHFGYIDATKENERPRGYLSKTFPKGC</sequence>
<dbReference type="AlphaFoldDB" id="A0AAF0F5U6"/>
<reference evidence="2" key="1">
    <citation type="submission" date="2023-02" db="EMBL/GenBank/DDBJ databases">
        <title>Mating type loci evolution in Malassezia.</title>
        <authorList>
            <person name="Coelho M.A."/>
        </authorList>
    </citation>
    <scope>NUCLEOTIDE SEQUENCE</scope>
    <source>
        <strain evidence="2">CBS 14136</strain>
    </source>
</reference>
<evidence type="ECO:0000256" key="1">
    <source>
        <dbReference type="SAM" id="SignalP"/>
    </source>
</evidence>
<accession>A0AAF0F5U6</accession>
<keyword evidence="1" id="KW-0732">Signal</keyword>
<protein>
    <submittedName>
        <fullName evidence="2">Uncharacterized protein</fullName>
    </submittedName>
</protein>
<gene>
    <name evidence="2" type="ORF">MPSI1_000001</name>
</gene>
<dbReference type="Proteomes" id="UP001214628">
    <property type="component" value="Chromosome 1"/>
</dbReference>
<dbReference type="EMBL" id="CP118375">
    <property type="protein sequence ID" value="WFD41375.1"/>
    <property type="molecule type" value="Genomic_DNA"/>
</dbReference>
<evidence type="ECO:0000313" key="3">
    <source>
        <dbReference type="Proteomes" id="UP001214628"/>
    </source>
</evidence>
<organism evidence="2 3">
    <name type="scientific">Malassezia psittaci</name>
    <dbReference type="NCBI Taxonomy" id="1821823"/>
    <lineage>
        <taxon>Eukaryota</taxon>
        <taxon>Fungi</taxon>
        <taxon>Dikarya</taxon>
        <taxon>Basidiomycota</taxon>
        <taxon>Ustilaginomycotina</taxon>
        <taxon>Malasseziomycetes</taxon>
        <taxon>Malasseziales</taxon>
        <taxon>Malasseziaceae</taxon>
        <taxon>Malassezia</taxon>
    </lineage>
</organism>
<feature type="signal peptide" evidence="1">
    <location>
        <begin position="1"/>
        <end position="20"/>
    </location>
</feature>
<keyword evidence="3" id="KW-1185">Reference proteome</keyword>
<evidence type="ECO:0000313" key="2">
    <source>
        <dbReference type="EMBL" id="WFD41375.1"/>
    </source>
</evidence>
<feature type="chain" id="PRO_5042047999" evidence="1">
    <location>
        <begin position="21"/>
        <end position="217"/>
    </location>
</feature>
<name>A0AAF0F5U6_9BASI</name>